<dbReference type="GO" id="GO:1902758">
    <property type="term" value="P:bis(molybdopterin guanine dinucleotide)molybdenum biosynthetic process"/>
    <property type="evidence" value="ECO:0007669"/>
    <property type="project" value="TreeGrafter"/>
</dbReference>
<accession>A0A099D1G1</accession>
<dbReference type="STRING" id="1543381.LF63_0101215"/>
<evidence type="ECO:0000313" key="10">
    <source>
        <dbReference type="Proteomes" id="UP000029708"/>
    </source>
</evidence>
<evidence type="ECO:0000256" key="6">
    <source>
        <dbReference type="ARBA" id="ARBA00023134"/>
    </source>
</evidence>
<keyword evidence="2" id="KW-0808">Transferase</keyword>
<dbReference type="Proteomes" id="UP000029708">
    <property type="component" value="Unassembled WGS sequence"/>
</dbReference>
<dbReference type="HOGENOM" id="CLU_055597_3_1_6"/>
<dbReference type="InterPro" id="IPR025877">
    <property type="entry name" value="MobA-like_NTP_Trfase"/>
</dbReference>
<protein>
    <recommendedName>
        <fullName evidence="8">MobA-like NTP transferase domain-containing protein</fullName>
    </recommendedName>
</protein>
<sequence length="179" mass="19158">MGVVLAGGRSSRMGRDKALLHWQGRPLLEHQCATLLAAGVDDVRISGARAHPLAIPDRHPQRGPLGGLSSVVDALGDVALLIVPVDMPRLTPALLARLRTAEACAACVHFADHVLPMRLRVDAETRAALDALMAADDDRARSLRALRQRVGAHALPLSAAETAQLRDCNTQADWDEVQP</sequence>
<keyword evidence="6" id="KW-0342">GTP-binding</keyword>
<evidence type="ECO:0000256" key="2">
    <source>
        <dbReference type="ARBA" id="ARBA00022679"/>
    </source>
</evidence>
<evidence type="ECO:0000259" key="8">
    <source>
        <dbReference type="Pfam" id="PF12804"/>
    </source>
</evidence>
<feature type="domain" description="MobA-like NTP transferase" evidence="8">
    <location>
        <begin position="2"/>
        <end position="145"/>
    </location>
</feature>
<reference evidence="9 10" key="1">
    <citation type="submission" date="2014-09" db="EMBL/GenBank/DDBJ databases">
        <title>Xanthomonadaceae 3.5X direct submission.</title>
        <authorList>
            <person name="Fang T."/>
            <person name="Wang H."/>
        </authorList>
    </citation>
    <scope>NUCLEOTIDE SEQUENCE [LARGE SCALE GENOMIC DNA]</scope>
    <source>
        <strain evidence="9 10">3.5X</strain>
    </source>
</reference>
<dbReference type="GO" id="GO:0016779">
    <property type="term" value="F:nucleotidyltransferase activity"/>
    <property type="evidence" value="ECO:0007669"/>
    <property type="project" value="UniProtKB-ARBA"/>
</dbReference>
<proteinExistence type="predicted"/>
<comment type="caution">
    <text evidence="9">The sequence shown here is derived from an EMBL/GenBank/DDBJ whole genome shotgun (WGS) entry which is preliminary data.</text>
</comment>
<evidence type="ECO:0000256" key="5">
    <source>
        <dbReference type="ARBA" id="ARBA00022842"/>
    </source>
</evidence>
<evidence type="ECO:0000256" key="4">
    <source>
        <dbReference type="ARBA" id="ARBA00022741"/>
    </source>
</evidence>
<keyword evidence="3" id="KW-0479">Metal-binding</keyword>
<dbReference type="SUPFAM" id="SSF53448">
    <property type="entry name" value="Nucleotide-diphospho-sugar transferases"/>
    <property type="match status" value="1"/>
</dbReference>
<evidence type="ECO:0000313" key="9">
    <source>
        <dbReference type="EMBL" id="KGI79140.1"/>
    </source>
</evidence>
<dbReference type="InterPro" id="IPR013482">
    <property type="entry name" value="Molybde_CF_guanTrfase"/>
</dbReference>
<gene>
    <name evidence="9" type="ORF">LF63_0101215</name>
</gene>
<keyword evidence="5" id="KW-0460">Magnesium</keyword>
<dbReference type="CDD" id="cd02503">
    <property type="entry name" value="MobA"/>
    <property type="match status" value="1"/>
</dbReference>
<dbReference type="PANTHER" id="PTHR19136">
    <property type="entry name" value="MOLYBDENUM COFACTOR GUANYLYLTRANSFERASE"/>
    <property type="match status" value="1"/>
</dbReference>
<evidence type="ECO:0000256" key="1">
    <source>
        <dbReference type="ARBA" id="ARBA00022490"/>
    </source>
</evidence>
<keyword evidence="10" id="KW-1185">Reference proteome</keyword>
<dbReference type="GO" id="GO:0005525">
    <property type="term" value="F:GTP binding"/>
    <property type="evidence" value="ECO:0007669"/>
    <property type="project" value="UniProtKB-KW"/>
</dbReference>
<dbReference type="EMBL" id="JROI01000003">
    <property type="protein sequence ID" value="KGI79140.1"/>
    <property type="molecule type" value="Genomic_DNA"/>
</dbReference>
<dbReference type="PANTHER" id="PTHR19136:SF81">
    <property type="entry name" value="MOLYBDENUM COFACTOR GUANYLYLTRANSFERASE"/>
    <property type="match status" value="1"/>
</dbReference>
<keyword evidence="7" id="KW-0501">Molybdenum cofactor biosynthesis</keyword>
<evidence type="ECO:0000256" key="7">
    <source>
        <dbReference type="ARBA" id="ARBA00023150"/>
    </source>
</evidence>
<organism evidence="9 10">
    <name type="scientific">Oleiagrimonas soli</name>
    <dbReference type="NCBI Taxonomy" id="1543381"/>
    <lineage>
        <taxon>Bacteria</taxon>
        <taxon>Pseudomonadati</taxon>
        <taxon>Pseudomonadota</taxon>
        <taxon>Gammaproteobacteria</taxon>
        <taxon>Lysobacterales</taxon>
        <taxon>Rhodanobacteraceae</taxon>
        <taxon>Oleiagrimonas</taxon>
    </lineage>
</organism>
<dbReference type="AlphaFoldDB" id="A0A099D1G1"/>
<dbReference type="GO" id="GO:0046872">
    <property type="term" value="F:metal ion binding"/>
    <property type="evidence" value="ECO:0007669"/>
    <property type="project" value="UniProtKB-KW"/>
</dbReference>
<keyword evidence="4" id="KW-0547">Nucleotide-binding</keyword>
<dbReference type="InterPro" id="IPR029044">
    <property type="entry name" value="Nucleotide-diphossugar_trans"/>
</dbReference>
<dbReference type="Pfam" id="PF12804">
    <property type="entry name" value="NTP_transf_3"/>
    <property type="match status" value="1"/>
</dbReference>
<evidence type="ECO:0000256" key="3">
    <source>
        <dbReference type="ARBA" id="ARBA00022723"/>
    </source>
</evidence>
<keyword evidence="1" id="KW-0963">Cytoplasm</keyword>
<dbReference type="Gene3D" id="3.90.550.10">
    <property type="entry name" value="Spore Coat Polysaccharide Biosynthesis Protein SpsA, Chain A"/>
    <property type="match status" value="1"/>
</dbReference>
<name>A0A099D1G1_9GAMM</name>